<dbReference type="PANTHER" id="PTHR22950:SF217">
    <property type="entry name" value="AMINO ACID TRANSPORTER TRANSMEMBRANE DOMAIN-CONTAINING PROTEIN"/>
    <property type="match status" value="1"/>
</dbReference>
<dbReference type="EMBL" id="JAHQIW010000080">
    <property type="protein sequence ID" value="KAJ1345905.1"/>
    <property type="molecule type" value="Genomic_DNA"/>
</dbReference>
<dbReference type="InterPro" id="IPR013057">
    <property type="entry name" value="AA_transpt_TM"/>
</dbReference>
<feature type="transmembrane region" description="Helical" evidence="5">
    <location>
        <begin position="16"/>
        <end position="37"/>
    </location>
</feature>
<feature type="domain" description="Amino acid transporter transmembrane" evidence="6">
    <location>
        <begin position="1"/>
        <end position="51"/>
    </location>
</feature>
<evidence type="ECO:0000256" key="5">
    <source>
        <dbReference type="SAM" id="Phobius"/>
    </source>
</evidence>
<sequence>MCGVGVFALPSAFQQAGLWMGVALTFGLGLANAHCMIKLVRCSQYLSELKSSYTKNDISPDRYRTSSTRAGTRGKEQLSRLDISDNNPESEAFHSDSGKEHSINRISLDYGSMAEEAFARRGVAIGKFKLVARILVNLCIIGLQTGICSVFYIFVIDHIKEMSDYLFSTNLNRNNLFFIMVPFFIVLTTVRSLNLMSWISCAGNVLVMGAIGVILVQLVFMPHISLRDLSGITTIEGTAISAGSIVYAFAAQAVVLPIENKMRSPQHMVGFFGVISTAVIFVGIVYVIIGSLGYITYGERVLGSITLNLTNSPLDLSVKVMLTLMTYCGYLIQHYPIVEMLWISIERHLHGRNQCVKSALNYAIRYTVVILSFALAYSIPNIKQMIPFVGVTTGMMLALVFPALLEFIVFYDDWRKESTLKFLYNIIVNVVYMVLGLLFVVLAITSIPHGVQSYAQFGAAPFSSEQIQNFPVPSRPVYYKAIPYTAEKLKTLLQPYSVKLPPITQATLKCKECNCCLLSRSGPFGPIIQKGKDECCQCGSCDDRVANNYSSENRSIYPSITPTILPSVSPISPLLPPITKPPISPPEYPAPIPYRPYNPIYPFQPEGSYPKPSLYNVAPSPAPYYPVAPSPFYTNSYPYKDEYAINNKIETYLTPPPHKPIGSLPYATSSQYVSANQQVNDCDDGKWSECCPITPSFRQKLVTCAFSSLRKGCVQQYQVKAEGSLVSE</sequence>
<feature type="domain" description="Amino acid transporter transmembrane" evidence="6">
    <location>
        <begin position="109"/>
        <end position="441"/>
    </location>
</feature>
<keyword evidence="8" id="KW-1185">Reference proteome</keyword>
<protein>
    <recommendedName>
        <fullName evidence="6">Amino acid transporter transmembrane domain-containing protein</fullName>
    </recommendedName>
</protein>
<feature type="transmembrane region" description="Helical" evidence="5">
    <location>
        <begin position="316"/>
        <end position="338"/>
    </location>
</feature>
<keyword evidence="2 5" id="KW-0812">Transmembrane</keyword>
<evidence type="ECO:0000256" key="3">
    <source>
        <dbReference type="ARBA" id="ARBA00022989"/>
    </source>
</evidence>
<accession>A0AAD5LUW0</accession>
<feature type="transmembrane region" description="Helical" evidence="5">
    <location>
        <begin position="385"/>
        <end position="410"/>
    </location>
</feature>
<dbReference type="Proteomes" id="UP001196413">
    <property type="component" value="Unassembled WGS sequence"/>
</dbReference>
<dbReference type="GO" id="GO:0005774">
    <property type="term" value="C:vacuolar membrane"/>
    <property type="evidence" value="ECO:0007669"/>
    <property type="project" value="TreeGrafter"/>
</dbReference>
<organism evidence="7 8">
    <name type="scientific">Parelaphostrongylus tenuis</name>
    <name type="common">Meningeal worm</name>
    <dbReference type="NCBI Taxonomy" id="148309"/>
    <lineage>
        <taxon>Eukaryota</taxon>
        <taxon>Metazoa</taxon>
        <taxon>Ecdysozoa</taxon>
        <taxon>Nematoda</taxon>
        <taxon>Chromadorea</taxon>
        <taxon>Rhabditida</taxon>
        <taxon>Rhabditina</taxon>
        <taxon>Rhabditomorpha</taxon>
        <taxon>Strongyloidea</taxon>
        <taxon>Metastrongylidae</taxon>
        <taxon>Parelaphostrongylus</taxon>
    </lineage>
</organism>
<evidence type="ECO:0000313" key="8">
    <source>
        <dbReference type="Proteomes" id="UP001196413"/>
    </source>
</evidence>
<dbReference type="GO" id="GO:0015179">
    <property type="term" value="F:L-amino acid transmembrane transporter activity"/>
    <property type="evidence" value="ECO:0007669"/>
    <property type="project" value="TreeGrafter"/>
</dbReference>
<keyword evidence="3 5" id="KW-1133">Transmembrane helix</keyword>
<name>A0AAD5LUW0_PARTN</name>
<dbReference type="AlphaFoldDB" id="A0AAD5LUW0"/>
<reference evidence="7" key="1">
    <citation type="submission" date="2021-06" db="EMBL/GenBank/DDBJ databases">
        <title>Parelaphostrongylus tenuis whole genome reference sequence.</title>
        <authorList>
            <person name="Garwood T.J."/>
            <person name="Larsen P.A."/>
            <person name="Fountain-Jones N.M."/>
            <person name="Garbe J.R."/>
            <person name="Macchietto M.G."/>
            <person name="Kania S.A."/>
            <person name="Gerhold R.W."/>
            <person name="Richards J.E."/>
            <person name="Wolf T.M."/>
        </authorList>
    </citation>
    <scope>NUCLEOTIDE SEQUENCE</scope>
    <source>
        <strain evidence="7">MNPRO001-30</strain>
        <tissue evidence="7">Meninges</tissue>
    </source>
</reference>
<evidence type="ECO:0000313" key="7">
    <source>
        <dbReference type="EMBL" id="KAJ1345905.1"/>
    </source>
</evidence>
<comment type="caution">
    <text evidence="7">The sequence shown here is derived from an EMBL/GenBank/DDBJ whole genome shotgun (WGS) entry which is preliminary data.</text>
</comment>
<feature type="transmembrane region" description="Helical" evidence="5">
    <location>
        <begin position="270"/>
        <end position="296"/>
    </location>
</feature>
<evidence type="ECO:0000256" key="1">
    <source>
        <dbReference type="ARBA" id="ARBA00004141"/>
    </source>
</evidence>
<gene>
    <name evidence="7" type="ORF">KIN20_000539</name>
</gene>
<feature type="transmembrane region" description="Helical" evidence="5">
    <location>
        <begin position="422"/>
        <end position="444"/>
    </location>
</feature>
<dbReference type="PANTHER" id="PTHR22950">
    <property type="entry name" value="AMINO ACID TRANSPORTER"/>
    <property type="match status" value="1"/>
</dbReference>
<proteinExistence type="predicted"/>
<evidence type="ECO:0000256" key="2">
    <source>
        <dbReference type="ARBA" id="ARBA00022692"/>
    </source>
</evidence>
<comment type="subcellular location">
    <subcellularLocation>
        <location evidence="1">Membrane</location>
        <topology evidence="1">Multi-pass membrane protein</topology>
    </subcellularLocation>
</comment>
<feature type="transmembrane region" description="Helical" evidence="5">
    <location>
        <begin position="130"/>
        <end position="155"/>
    </location>
</feature>
<evidence type="ECO:0000256" key="4">
    <source>
        <dbReference type="ARBA" id="ARBA00023136"/>
    </source>
</evidence>
<keyword evidence="4 5" id="KW-0472">Membrane</keyword>
<feature type="transmembrane region" description="Helical" evidence="5">
    <location>
        <begin position="359"/>
        <end position="379"/>
    </location>
</feature>
<dbReference type="Pfam" id="PF01490">
    <property type="entry name" value="Aa_trans"/>
    <property type="match status" value="2"/>
</dbReference>
<feature type="transmembrane region" description="Helical" evidence="5">
    <location>
        <begin position="175"/>
        <end position="193"/>
    </location>
</feature>
<evidence type="ECO:0000259" key="6">
    <source>
        <dbReference type="Pfam" id="PF01490"/>
    </source>
</evidence>
<feature type="transmembrane region" description="Helical" evidence="5">
    <location>
        <begin position="238"/>
        <end position="258"/>
    </location>
</feature>
<feature type="transmembrane region" description="Helical" evidence="5">
    <location>
        <begin position="205"/>
        <end position="226"/>
    </location>
</feature>